<comment type="caution">
    <text evidence="2">The sequence shown here is derived from an EMBL/GenBank/DDBJ whole genome shotgun (WGS) entry which is preliminary data.</text>
</comment>
<sequence length="54" mass="5899">MSAEAQQNPKKTFMSKLVDLISSIFLPVLTVIMAAGVLKAFLLLLSALHLLSER</sequence>
<evidence type="ECO:0000313" key="3">
    <source>
        <dbReference type="Proteomes" id="UP000886841"/>
    </source>
</evidence>
<accession>A0A9D1EJR0</accession>
<evidence type="ECO:0000313" key="2">
    <source>
        <dbReference type="EMBL" id="HIR93303.1"/>
    </source>
</evidence>
<name>A0A9D1EJR0_9FIRM</name>
<proteinExistence type="predicted"/>
<organism evidence="2 3">
    <name type="scientific">Candidatus Egerieimonas intestinavium</name>
    <dbReference type="NCBI Taxonomy" id="2840777"/>
    <lineage>
        <taxon>Bacteria</taxon>
        <taxon>Bacillati</taxon>
        <taxon>Bacillota</taxon>
        <taxon>Clostridia</taxon>
        <taxon>Lachnospirales</taxon>
        <taxon>Lachnospiraceae</taxon>
        <taxon>Lachnospiraceae incertae sedis</taxon>
        <taxon>Candidatus Egerieimonas</taxon>
    </lineage>
</organism>
<keyword evidence="1" id="KW-0472">Membrane</keyword>
<protein>
    <submittedName>
        <fullName evidence="2">Uncharacterized protein</fullName>
    </submittedName>
</protein>
<keyword evidence="1" id="KW-1133">Transmembrane helix</keyword>
<reference evidence="2" key="2">
    <citation type="journal article" date="2021" name="PeerJ">
        <title>Extensive microbial diversity within the chicken gut microbiome revealed by metagenomics and culture.</title>
        <authorList>
            <person name="Gilroy R."/>
            <person name="Ravi A."/>
            <person name="Getino M."/>
            <person name="Pursley I."/>
            <person name="Horton D.L."/>
            <person name="Alikhan N.F."/>
            <person name="Baker D."/>
            <person name="Gharbi K."/>
            <person name="Hall N."/>
            <person name="Watson M."/>
            <person name="Adriaenssens E.M."/>
            <person name="Foster-Nyarko E."/>
            <person name="Jarju S."/>
            <person name="Secka A."/>
            <person name="Antonio M."/>
            <person name="Oren A."/>
            <person name="Chaudhuri R.R."/>
            <person name="La Ragione R."/>
            <person name="Hildebrand F."/>
            <person name="Pallen M.J."/>
        </authorList>
    </citation>
    <scope>NUCLEOTIDE SEQUENCE</scope>
    <source>
        <strain evidence="2">ChiSxjej1B13-7041</strain>
    </source>
</reference>
<dbReference type="AlphaFoldDB" id="A0A9D1EJR0"/>
<keyword evidence="1" id="KW-0812">Transmembrane</keyword>
<evidence type="ECO:0000256" key="1">
    <source>
        <dbReference type="SAM" id="Phobius"/>
    </source>
</evidence>
<dbReference type="Proteomes" id="UP000886841">
    <property type="component" value="Unassembled WGS sequence"/>
</dbReference>
<feature type="transmembrane region" description="Helical" evidence="1">
    <location>
        <begin position="20"/>
        <end position="51"/>
    </location>
</feature>
<gene>
    <name evidence="2" type="ORF">IAB98_07800</name>
</gene>
<reference evidence="2" key="1">
    <citation type="submission" date="2020-10" db="EMBL/GenBank/DDBJ databases">
        <authorList>
            <person name="Gilroy R."/>
        </authorList>
    </citation>
    <scope>NUCLEOTIDE SEQUENCE</scope>
    <source>
        <strain evidence="2">ChiSxjej1B13-7041</strain>
    </source>
</reference>
<dbReference type="EMBL" id="DVHU01000069">
    <property type="protein sequence ID" value="HIR93303.1"/>
    <property type="molecule type" value="Genomic_DNA"/>
</dbReference>